<evidence type="ECO:0000256" key="1">
    <source>
        <dbReference type="ARBA" id="ARBA00022723"/>
    </source>
</evidence>
<dbReference type="SUPFAM" id="SSF57701">
    <property type="entry name" value="Zn2/Cys6 DNA-binding domain"/>
    <property type="match status" value="1"/>
</dbReference>
<feature type="compositionally biased region" description="Basic and acidic residues" evidence="3">
    <location>
        <begin position="30"/>
        <end position="43"/>
    </location>
</feature>
<dbReference type="GO" id="GO:0000981">
    <property type="term" value="F:DNA-binding transcription factor activity, RNA polymerase II-specific"/>
    <property type="evidence" value="ECO:0007669"/>
    <property type="project" value="InterPro"/>
</dbReference>
<dbReference type="SMART" id="SM00906">
    <property type="entry name" value="Fungal_trans"/>
    <property type="match status" value="1"/>
</dbReference>
<sequence length="889" mass="98492">MTTRPQDDATQTILVATADDDNGGEPGDASAERVKRGSVDEQAKGTSPGPDSPERPVKKMKRGKYISRACTSCQTRKIKCEGGEPCAQCVARKRQCVSAPRGTQPRQDQKSWATGSEADLSTFTTGNNVSNHELLSRLVEVERRLNVMQSPIQDSGKYQASHHPHTHGGMPGEDFPTPKSTELDSVLEVDGQTFAGEISMSPAFQDVDEGLVNPASKSLSNIPSGPPTASGDKGSRKVRGWLESVLKQHGVVANEEEWRRYLAIFMDEIHVLYPILHRPTVWATFDEIWEYSALWSMSNSADREQKRMSVALVCFCLALGRCSVSTRMTDANGVHSAGWSLYSVGLALMQDTMEMSNAAAKSLVTLQILVLRVLYLFRLDATQRAVRIHALLVSNAHIVGLHRQSTYEKMPVFWSQMYCRTWWSIYVLDRRLAIESGRPYLIQDSNIDTALPLELGDDWLSRFSKTTHTTQDLKRETALEIASEPITPIPYLTAMVRFSRVVSKVWELMYGIKGQNPTSSAMVEYADSVLCSLLETVPKDLSFDPRISPDLQFGTRLRWQVKQTMLLFSCSTFLRLLIRRPFLTNKPPVGRTEDDELESVSLCASLAASILSAHENIQDSALKYCFPFTHYLTSATMVMIGLVTREPKLKRRYKDLILAATRSLNMYCHKIWVSGKTMRWVHKLTLIVQRTFNEEVIEGRSMQSTSSVPNAASQQSAAKSDLEPTRPSPIETVPMTQGDRMGQTGEFSTDVTMGSSGFDRRGSLVSEHASMLSGRQIAQSDQTASDLWAMMETGVDNPTPELPEWAMLDFNFEAIINGDGMNPRSSVDGLETITEDGKMIAERGGGGMGMGFDIEQSIFGPLESTGIFSIGMDVDKAVLNICNPSSGGY</sequence>
<keyword evidence="1" id="KW-0479">Metal-binding</keyword>
<keyword evidence="6" id="KW-1185">Reference proteome</keyword>
<comment type="caution">
    <text evidence="5">The sequence shown here is derived from an EMBL/GenBank/DDBJ whole genome shotgun (WGS) entry which is preliminary data.</text>
</comment>
<organism evidence="5 6">
    <name type="scientific">Dactylonectria estremocensis</name>
    <dbReference type="NCBI Taxonomy" id="1079267"/>
    <lineage>
        <taxon>Eukaryota</taxon>
        <taxon>Fungi</taxon>
        <taxon>Dikarya</taxon>
        <taxon>Ascomycota</taxon>
        <taxon>Pezizomycotina</taxon>
        <taxon>Sordariomycetes</taxon>
        <taxon>Hypocreomycetidae</taxon>
        <taxon>Hypocreales</taxon>
        <taxon>Nectriaceae</taxon>
        <taxon>Dactylonectria</taxon>
    </lineage>
</organism>
<dbReference type="InterPro" id="IPR036864">
    <property type="entry name" value="Zn2-C6_fun-type_DNA-bd_sf"/>
</dbReference>
<dbReference type="InterPro" id="IPR001138">
    <property type="entry name" value="Zn2Cys6_DnaBD"/>
</dbReference>
<evidence type="ECO:0000256" key="2">
    <source>
        <dbReference type="ARBA" id="ARBA00023242"/>
    </source>
</evidence>
<feature type="region of interest" description="Disordered" evidence="3">
    <location>
        <begin position="701"/>
        <end position="742"/>
    </location>
</feature>
<dbReference type="Gene3D" id="4.10.240.10">
    <property type="entry name" value="Zn(2)-C6 fungal-type DNA-binding domain"/>
    <property type="match status" value="1"/>
</dbReference>
<dbReference type="GO" id="GO:0006351">
    <property type="term" value="P:DNA-templated transcription"/>
    <property type="evidence" value="ECO:0007669"/>
    <property type="project" value="InterPro"/>
</dbReference>
<dbReference type="InterPro" id="IPR007219">
    <property type="entry name" value="XnlR_reg_dom"/>
</dbReference>
<dbReference type="CDD" id="cd00067">
    <property type="entry name" value="GAL4"/>
    <property type="match status" value="1"/>
</dbReference>
<proteinExistence type="predicted"/>
<evidence type="ECO:0000256" key="3">
    <source>
        <dbReference type="SAM" id="MobiDB-lite"/>
    </source>
</evidence>
<dbReference type="OrthoDB" id="5296287at2759"/>
<feature type="region of interest" description="Disordered" evidence="3">
    <location>
        <begin position="1"/>
        <end position="62"/>
    </location>
</feature>
<name>A0A9P9IXJ0_9HYPO</name>
<feature type="domain" description="Zn(2)-C6 fungal-type" evidence="4">
    <location>
        <begin position="69"/>
        <end position="98"/>
    </location>
</feature>
<dbReference type="InterPro" id="IPR050987">
    <property type="entry name" value="AtrR-like"/>
</dbReference>
<dbReference type="PANTHER" id="PTHR46910:SF13">
    <property type="entry name" value="SPECIFIC TRANSCRIPTION FACTOR, PUTATIVE (AFU_ORTHOLOGUE AFUA_4G06190)-RELATED"/>
    <property type="match status" value="1"/>
</dbReference>
<keyword evidence="2" id="KW-0539">Nucleus</keyword>
<dbReference type="PANTHER" id="PTHR46910">
    <property type="entry name" value="TRANSCRIPTION FACTOR PDR1"/>
    <property type="match status" value="1"/>
</dbReference>
<feature type="region of interest" description="Disordered" evidence="3">
    <location>
        <begin position="215"/>
        <end position="235"/>
    </location>
</feature>
<evidence type="ECO:0000313" key="5">
    <source>
        <dbReference type="EMBL" id="KAH7137402.1"/>
    </source>
</evidence>
<dbReference type="Pfam" id="PF04082">
    <property type="entry name" value="Fungal_trans"/>
    <property type="match status" value="1"/>
</dbReference>
<dbReference type="PROSITE" id="PS50048">
    <property type="entry name" value="ZN2_CY6_FUNGAL_2"/>
    <property type="match status" value="1"/>
</dbReference>
<dbReference type="Pfam" id="PF00172">
    <property type="entry name" value="Zn_clus"/>
    <property type="match status" value="1"/>
</dbReference>
<dbReference type="EMBL" id="JAGMUU010000015">
    <property type="protein sequence ID" value="KAH7137402.1"/>
    <property type="molecule type" value="Genomic_DNA"/>
</dbReference>
<evidence type="ECO:0000259" key="4">
    <source>
        <dbReference type="PROSITE" id="PS50048"/>
    </source>
</evidence>
<dbReference type="CDD" id="cd12148">
    <property type="entry name" value="fungal_TF_MHR"/>
    <property type="match status" value="1"/>
</dbReference>
<dbReference type="GO" id="GO:0003677">
    <property type="term" value="F:DNA binding"/>
    <property type="evidence" value="ECO:0007669"/>
    <property type="project" value="InterPro"/>
</dbReference>
<dbReference type="GO" id="GO:0008270">
    <property type="term" value="F:zinc ion binding"/>
    <property type="evidence" value="ECO:0007669"/>
    <property type="project" value="InterPro"/>
</dbReference>
<reference evidence="5" key="1">
    <citation type="journal article" date="2021" name="Nat. Commun.">
        <title>Genetic determinants of endophytism in the Arabidopsis root mycobiome.</title>
        <authorList>
            <person name="Mesny F."/>
            <person name="Miyauchi S."/>
            <person name="Thiergart T."/>
            <person name="Pickel B."/>
            <person name="Atanasova L."/>
            <person name="Karlsson M."/>
            <person name="Huettel B."/>
            <person name="Barry K.W."/>
            <person name="Haridas S."/>
            <person name="Chen C."/>
            <person name="Bauer D."/>
            <person name="Andreopoulos W."/>
            <person name="Pangilinan J."/>
            <person name="LaButti K."/>
            <person name="Riley R."/>
            <person name="Lipzen A."/>
            <person name="Clum A."/>
            <person name="Drula E."/>
            <person name="Henrissat B."/>
            <person name="Kohler A."/>
            <person name="Grigoriev I.V."/>
            <person name="Martin F.M."/>
            <person name="Hacquard S."/>
        </authorList>
    </citation>
    <scope>NUCLEOTIDE SEQUENCE</scope>
    <source>
        <strain evidence="5">MPI-CAGE-AT-0021</strain>
    </source>
</reference>
<dbReference type="SMART" id="SM00066">
    <property type="entry name" value="GAL4"/>
    <property type="match status" value="1"/>
</dbReference>
<gene>
    <name evidence="5" type="ORF">B0J13DRAFT_559603</name>
</gene>
<feature type="compositionally biased region" description="Polar residues" evidence="3">
    <location>
        <begin position="1"/>
        <end position="14"/>
    </location>
</feature>
<dbReference type="AlphaFoldDB" id="A0A9P9IXJ0"/>
<feature type="compositionally biased region" description="Polar residues" evidence="3">
    <location>
        <begin position="701"/>
        <end position="718"/>
    </location>
</feature>
<accession>A0A9P9IXJ0</accession>
<dbReference type="Proteomes" id="UP000717696">
    <property type="component" value="Unassembled WGS sequence"/>
</dbReference>
<protein>
    <submittedName>
        <fullName evidence="5">Fungal-specific transcription factor domain-containing protein</fullName>
    </submittedName>
</protein>
<evidence type="ECO:0000313" key="6">
    <source>
        <dbReference type="Proteomes" id="UP000717696"/>
    </source>
</evidence>